<proteinExistence type="predicted"/>
<feature type="transmembrane region" description="Helical" evidence="1">
    <location>
        <begin position="135"/>
        <end position="155"/>
    </location>
</feature>
<protein>
    <recommendedName>
        <fullName evidence="4">Transmembrane protein</fullName>
    </recommendedName>
</protein>
<comment type="caution">
    <text evidence="2">The sequence shown here is derived from an EMBL/GenBank/DDBJ whole genome shotgun (WGS) entry which is preliminary data.</text>
</comment>
<dbReference type="AlphaFoldDB" id="A0A1Y5F8U4"/>
<organism evidence="2 3">
    <name type="scientific">Halobacteriovorax marinus</name>
    <dbReference type="NCBI Taxonomy" id="97084"/>
    <lineage>
        <taxon>Bacteria</taxon>
        <taxon>Pseudomonadati</taxon>
        <taxon>Bdellovibrionota</taxon>
        <taxon>Bacteriovoracia</taxon>
        <taxon>Bacteriovoracales</taxon>
        <taxon>Halobacteriovoraceae</taxon>
        <taxon>Halobacteriovorax</taxon>
    </lineage>
</organism>
<keyword evidence="1" id="KW-0472">Membrane</keyword>
<dbReference type="Proteomes" id="UP000196531">
    <property type="component" value="Unassembled WGS sequence"/>
</dbReference>
<keyword evidence="1" id="KW-1133">Transmembrane helix</keyword>
<gene>
    <name evidence="2" type="ORF">A9Q84_13665</name>
</gene>
<feature type="transmembrane region" description="Helical" evidence="1">
    <location>
        <begin position="83"/>
        <end position="115"/>
    </location>
</feature>
<evidence type="ECO:0000256" key="1">
    <source>
        <dbReference type="SAM" id="Phobius"/>
    </source>
</evidence>
<evidence type="ECO:0000313" key="2">
    <source>
        <dbReference type="EMBL" id="OUR97367.1"/>
    </source>
</evidence>
<feature type="transmembrane region" description="Helical" evidence="1">
    <location>
        <begin position="28"/>
        <end position="46"/>
    </location>
</feature>
<accession>A0A1Y5F8U4</accession>
<evidence type="ECO:0008006" key="4">
    <source>
        <dbReference type="Google" id="ProtNLM"/>
    </source>
</evidence>
<evidence type="ECO:0000313" key="3">
    <source>
        <dbReference type="Proteomes" id="UP000196531"/>
    </source>
</evidence>
<reference evidence="3" key="1">
    <citation type="journal article" date="2017" name="Proc. Natl. Acad. Sci. U.S.A.">
        <title>Simulation of Deepwater Horizon oil plume reveals substrate specialization within a complex community of hydrocarbon-degraders.</title>
        <authorList>
            <person name="Hu P."/>
            <person name="Dubinsky E.A."/>
            <person name="Probst A.J."/>
            <person name="Wang J."/>
            <person name="Sieber C.M.K."/>
            <person name="Tom L.M."/>
            <person name="Gardinali P."/>
            <person name="Banfield J.F."/>
            <person name="Atlas R.M."/>
            <person name="Andersen G.L."/>
        </authorList>
    </citation>
    <scope>NUCLEOTIDE SEQUENCE [LARGE SCALE GENOMIC DNA]</scope>
</reference>
<keyword evidence="1" id="KW-0812">Transmembrane</keyword>
<dbReference type="EMBL" id="MAAO01000006">
    <property type="protein sequence ID" value="OUR97367.1"/>
    <property type="molecule type" value="Genomic_DNA"/>
</dbReference>
<feature type="transmembrane region" description="Helical" evidence="1">
    <location>
        <begin position="58"/>
        <end position="76"/>
    </location>
</feature>
<sequence length="164" mass="19434">MNNFLKYIYGVDWILDFILKGRFNRNSILLILMSVISVGIATYLGGNVESNQSVNDQYLWIKGFSWILLFPVYILCSRKRISFYFLISFFIGILFFFFRYSIALLSYNLVMFFLILSVGSLFDLELNDFDWIDVYLNYVLGAYFYSQVFCFIKTIRDNNTNNIK</sequence>
<name>A0A1Y5F8U4_9BACT</name>